<dbReference type="EMBL" id="JAEUBF010001445">
    <property type="protein sequence ID" value="KAH3666430.1"/>
    <property type="molecule type" value="Genomic_DNA"/>
</dbReference>
<reference evidence="1" key="2">
    <citation type="submission" date="2021-01" db="EMBL/GenBank/DDBJ databases">
        <authorList>
            <person name="Schikora-Tamarit M.A."/>
        </authorList>
    </citation>
    <scope>NUCLEOTIDE SEQUENCE</scope>
    <source>
        <strain evidence="1">CBS6341</strain>
    </source>
</reference>
<protein>
    <submittedName>
        <fullName evidence="1">Uncharacterized protein</fullName>
    </submittedName>
</protein>
<dbReference type="Proteomes" id="UP000769528">
    <property type="component" value="Unassembled WGS sequence"/>
</dbReference>
<comment type="caution">
    <text evidence="1">The sequence shown here is derived from an EMBL/GenBank/DDBJ whole genome shotgun (WGS) entry which is preliminary data.</text>
</comment>
<organism evidence="1 2">
    <name type="scientific">Wickerhamomyces mucosus</name>
    <dbReference type="NCBI Taxonomy" id="1378264"/>
    <lineage>
        <taxon>Eukaryota</taxon>
        <taxon>Fungi</taxon>
        <taxon>Dikarya</taxon>
        <taxon>Ascomycota</taxon>
        <taxon>Saccharomycotina</taxon>
        <taxon>Saccharomycetes</taxon>
        <taxon>Phaffomycetales</taxon>
        <taxon>Wickerhamomycetaceae</taxon>
        <taxon>Wickerhamomyces</taxon>
    </lineage>
</organism>
<accession>A0A9P8P7G3</accession>
<proteinExistence type="predicted"/>
<gene>
    <name evidence="1" type="ORF">WICMUC_005698</name>
</gene>
<name>A0A9P8P7G3_9ASCO</name>
<sequence length="154" mass="16737">MRNTTTKMFNYVTGPDKVARSVGSASNTLEDTSNSLLTEINNPIESNFMTTKSFLNFKDSGVSSLKALAIIALSPSLNQYFGGNLLIPISMISCNESLLMSSSLMNNADNLFKVSTFVVSAECDFLFFGDGVTFEFLDFFADGELSPLGVSSRF</sequence>
<keyword evidence="2" id="KW-1185">Reference proteome</keyword>
<reference evidence="1" key="1">
    <citation type="journal article" date="2021" name="Open Biol.">
        <title>Shared evolutionary footprints suggest mitochondrial oxidative damage underlies multiple complex I losses in fungi.</title>
        <authorList>
            <person name="Schikora-Tamarit M.A."/>
            <person name="Marcet-Houben M."/>
            <person name="Nosek J."/>
            <person name="Gabaldon T."/>
        </authorList>
    </citation>
    <scope>NUCLEOTIDE SEQUENCE</scope>
    <source>
        <strain evidence="1">CBS6341</strain>
    </source>
</reference>
<evidence type="ECO:0000313" key="2">
    <source>
        <dbReference type="Proteomes" id="UP000769528"/>
    </source>
</evidence>
<dbReference type="AlphaFoldDB" id="A0A9P8P7G3"/>
<evidence type="ECO:0000313" key="1">
    <source>
        <dbReference type="EMBL" id="KAH3666430.1"/>
    </source>
</evidence>